<gene>
    <name evidence="1" type="ORF">EKG37_17405</name>
</gene>
<dbReference type="Proteomes" id="UP000271374">
    <property type="component" value="Unassembled WGS sequence"/>
</dbReference>
<protein>
    <submittedName>
        <fullName evidence="1">Uncharacterized protein</fullName>
    </submittedName>
</protein>
<sequence>MINLEPDYHNKLSNGQIDTIINDDFFKDKDLEYLQNVGLNLLGSSLTKLRTFSHSNLSEINPVLHRTITFKILDELENIPNHLHNARDLSFYLVGFFRFTLNLEKLLKEEKLIGEYHDRSIIPLLDLIHFRKDIIGF</sequence>
<accession>A0A431VXY2</accession>
<evidence type="ECO:0000313" key="2">
    <source>
        <dbReference type="Proteomes" id="UP000271374"/>
    </source>
</evidence>
<dbReference type="AlphaFoldDB" id="A0A431VXY2"/>
<evidence type="ECO:0000313" key="1">
    <source>
        <dbReference type="EMBL" id="RTR28080.1"/>
    </source>
</evidence>
<dbReference type="EMBL" id="RXNT01000016">
    <property type="protein sequence ID" value="RTR28080.1"/>
    <property type="molecule type" value="Genomic_DNA"/>
</dbReference>
<reference evidence="1 2" key="1">
    <citation type="submission" date="2018-12" db="EMBL/GenBank/DDBJ databases">
        <title>Bacillus yapensis draft genome sequence.</title>
        <authorList>
            <person name="Yu L."/>
            <person name="Xu X."/>
            <person name="Tang X."/>
        </authorList>
    </citation>
    <scope>NUCLEOTIDE SEQUENCE [LARGE SCALE GENOMIC DNA]</scope>
    <source>
        <strain evidence="1 2">XXST-01</strain>
    </source>
</reference>
<dbReference type="OrthoDB" id="9993146at2"/>
<proteinExistence type="predicted"/>
<comment type="caution">
    <text evidence="1">The sequence shown here is derived from an EMBL/GenBank/DDBJ whole genome shotgun (WGS) entry which is preliminary data.</text>
</comment>
<keyword evidence="2" id="KW-1185">Reference proteome</keyword>
<organism evidence="1 2">
    <name type="scientific">Bacillus yapensis</name>
    <dbReference type="NCBI Taxonomy" id="2492960"/>
    <lineage>
        <taxon>Bacteria</taxon>
        <taxon>Bacillati</taxon>
        <taxon>Bacillota</taxon>
        <taxon>Bacilli</taxon>
        <taxon>Bacillales</taxon>
        <taxon>Bacillaceae</taxon>
        <taxon>Bacillus</taxon>
    </lineage>
</organism>
<name>A0A431VXY2_9BACI</name>
<dbReference type="RefSeq" id="WP_126410084.1">
    <property type="nucleotide sequence ID" value="NZ_RXNT01000016.1"/>
</dbReference>